<dbReference type="RefSeq" id="WP_217809053.1">
    <property type="nucleotide sequence ID" value="NZ_NGMS01000007.1"/>
</dbReference>
<feature type="transmembrane region" description="Helical" evidence="1">
    <location>
        <begin position="38"/>
        <end position="68"/>
    </location>
</feature>
<feature type="non-terminal residue" evidence="2">
    <location>
        <position position="96"/>
    </location>
</feature>
<feature type="transmembrane region" description="Helical" evidence="1">
    <location>
        <begin position="6"/>
        <end position="26"/>
    </location>
</feature>
<name>A0A2C9XSE5_ENTMU</name>
<evidence type="ECO:0000256" key="1">
    <source>
        <dbReference type="SAM" id="Phobius"/>
    </source>
</evidence>
<dbReference type="Proteomes" id="UP000195024">
    <property type="component" value="Unassembled WGS sequence"/>
</dbReference>
<keyword evidence="1" id="KW-0812">Transmembrane</keyword>
<dbReference type="AlphaFoldDB" id="A0A2C9XSE5"/>
<evidence type="ECO:0000313" key="3">
    <source>
        <dbReference type="Proteomes" id="UP000195024"/>
    </source>
</evidence>
<keyword evidence="1" id="KW-1133">Transmembrane helix</keyword>
<organism evidence="2 3">
    <name type="scientific">Enterococcus mundtii</name>
    <dbReference type="NCBI Taxonomy" id="53346"/>
    <lineage>
        <taxon>Bacteria</taxon>
        <taxon>Bacillati</taxon>
        <taxon>Bacillota</taxon>
        <taxon>Bacilli</taxon>
        <taxon>Lactobacillales</taxon>
        <taxon>Enterococcaceae</taxon>
        <taxon>Enterococcus</taxon>
    </lineage>
</organism>
<reference evidence="2 3" key="1">
    <citation type="submission" date="2017-05" db="EMBL/GenBank/DDBJ databases">
        <title>The Genome Sequence of Enterococcus mundtii 6B1_DIV0119.</title>
        <authorList>
            <consortium name="The Broad Institute Genomics Platform"/>
            <consortium name="The Broad Institute Genomic Center for Infectious Diseases"/>
            <person name="Earl A."/>
            <person name="Manson A."/>
            <person name="Schwartman J."/>
            <person name="Gilmore M."/>
            <person name="Abouelleil A."/>
            <person name="Cao P."/>
            <person name="Chapman S."/>
            <person name="Cusick C."/>
            <person name="Shea T."/>
            <person name="Young S."/>
            <person name="Neafsey D."/>
            <person name="Nusbaum C."/>
            <person name="Birren B."/>
        </authorList>
    </citation>
    <scope>NUCLEOTIDE SEQUENCE [LARGE SCALE GENOMIC DNA]</scope>
    <source>
        <strain evidence="2 3">6B1_DIV0119</strain>
    </source>
</reference>
<sequence>MQYEILVLLVFIEHIVFNLWVGRRLLSYIEKTVLIISFHLLAALSIIWVDLDMLFISILYLINFIIIYRSTKEYHITAYYMVCEYLIVQISLICSF</sequence>
<proteinExistence type="predicted"/>
<protein>
    <submittedName>
        <fullName evidence="2">Uncharacterized protein</fullName>
    </submittedName>
</protein>
<evidence type="ECO:0000313" key="2">
    <source>
        <dbReference type="EMBL" id="OTP19981.1"/>
    </source>
</evidence>
<keyword evidence="1" id="KW-0472">Membrane</keyword>
<accession>A0A2C9XSE5</accession>
<dbReference type="EMBL" id="NGMS01000007">
    <property type="protein sequence ID" value="OTP19981.1"/>
    <property type="molecule type" value="Genomic_DNA"/>
</dbReference>
<comment type="caution">
    <text evidence="2">The sequence shown here is derived from an EMBL/GenBank/DDBJ whole genome shotgun (WGS) entry which is preliminary data.</text>
</comment>
<gene>
    <name evidence="2" type="ORF">A5802_003209</name>
</gene>